<dbReference type="InterPro" id="IPR002110">
    <property type="entry name" value="Ankyrin_rpt"/>
</dbReference>
<dbReference type="AlphaFoldDB" id="A0A8S3TDZ7"/>
<dbReference type="Pfam" id="PF12796">
    <property type="entry name" value="Ank_2"/>
    <property type="match status" value="2"/>
</dbReference>
<keyword evidence="4" id="KW-0175">Coiled coil</keyword>
<dbReference type="SUPFAM" id="SSF52540">
    <property type="entry name" value="P-loop containing nucleoside triphosphate hydrolases"/>
    <property type="match status" value="1"/>
</dbReference>
<dbReference type="InterPro" id="IPR051631">
    <property type="entry name" value="Ankyrin-KH/SAM_domain"/>
</dbReference>
<sequence length="996" mass="115129">MAEPRELKSLKRSIPPDLQKKVEDIQIKVERTTGPPGDLDEERKRWLIVGFCLHSIISPLLRKYVDPIMKKLYTSLVSSDSIDTQGYHRYLKKYPNANRYYLNYESINNNKNVPKKKINNKWVNDYQNYDYKVMSHVDLSKLFLLPNMALYSAFDGTCDASALTGMVFSISSFPSAVQTAAEKIRSDIRNRWAHCDFTEWTTAKYKDSFDLMGQLVGEIGLSNREENTIRGELNTWATNGQHYFSGGVLGLEIVEEMRQHTHILSEYVQTLCTSADSQFIRVQKELKNLKHILEERIKNLEHVAEEHAVTLRELKTEMQNKNNDHIPKNIRAQHNQVIMEWENDEASFYETRAANYILKSVASNDCIIVTGSSGCGKSSNIHHVALHLRNTYGYEIVPVLIGPSDIINYKDENTEQVFVVDDICGKETINMQTLQMWRDYSEKMGRIFKTEYPEEQNQHSDHDSNMSRSKLLISCRRHIYREPQFQLDNFLTRKECDVLSPELCLLQEEKIQMAKIYHLDNMIDKVIKFKENIDFFPLICKLSKNKSSEEVSNLFTAPVYSIRKNIKHIIIESDMQFCALVLCVLYEDGFDTDWLKLQSILETEKRNKLEDIVKEFDIKLSREMSRKTLKLAFDTLVGTYLRQSGTEYRMIHDMIYKLAAVICGQKLTECFIKHAPSVLIRDNFIFNSVTDSPVNDDVIMLSEDVEEEYFERLLNDLKESIMISTFHNKQLIHNAFREKLIQTFVRKDEAKQVLKDFDPKGNKMKRDENSLDWYYSLTTPLMQSVSDGYYDIVHFLIETVKCDVNIRDQKGRSLLYKASEGGKTDVVQLLLQKNTNVSNCQTNGSCPLYVACEKGYTDIVNILLKNSYGLFLIECINGHTSNTFTDRCRFCSSQDRSNRFISSPNRNLRDEDYFCICEQGQERESPLYVAYHTSIVDMLLKYGADISHRNNDGESPLYAACANGHKDIVEILMQNQANVSQCDNNGNTQLQAAVAN</sequence>
<dbReference type="Proteomes" id="UP000683360">
    <property type="component" value="Unassembled WGS sequence"/>
</dbReference>
<evidence type="ECO:0000256" key="3">
    <source>
        <dbReference type="PROSITE-ProRule" id="PRU00023"/>
    </source>
</evidence>
<evidence type="ECO:0000256" key="4">
    <source>
        <dbReference type="SAM" id="Coils"/>
    </source>
</evidence>
<feature type="repeat" description="ANK" evidence="3">
    <location>
        <begin position="810"/>
        <end position="842"/>
    </location>
</feature>
<dbReference type="PANTHER" id="PTHR23206">
    <property type="entry name" value="MASK PROTEIN"/>
    <property type="match status" value="1"/>
</dbReference>
<dbReference type="InterPro" id="IPR049050">
    <property type="entry name" value="nSTAND3"/>
</dbReference>
<proteinExistence type="predicted"/>
<keyword evidence="1" id="KW-0677">Repeat</keyword>
<feature type="domain" description="Novel STAND NTPase 3" evidence="5">
    <location>
        <begin position="348"/>
        <end position="498"/>
    </location>
</feature>
<dbReference type="EMBL" id="CAJPWZ010002032">
    <property type="protein sequence ID" value="CAG2229627.1"/>
    <property type="molecule type" value="Genomic_DNA"/>
</dbReference>
<dbReference type="OrthoDB" id="5969903at2759"/>
<dbReference type="PANTHER" id="PTHR23206:SF8">
    <property type="entry name" value="ANKYRIN REPEAT AND KH DOMAIN-CONTAINING 1"/>
    <property type="match status" value="1"/>
</dbReference>
<dbReference type="Gene3D" id="1.25.40.20">
    <property type="entry name" value="Ankyrin repeat-containing domain"/>
    <property type="match status" value="2"/>
</dbReference>
<keyword evidence="7" id="KW-1185">Reference proteome</keyword>
<dbReference type="SMART" id="SM00248">
    <property type="entry name" value="ANK"/>
    <property type="match status" value="5"/>
</dbReference>
<protein>
    <recommendedName>
        <fullName evidence="5">Novel STAND NTPase 3 domain-containing protein</fullName>
    </recommendedName>
</protein>
<dbReference type="SUPFAM" id="SSF48403">
    <property type="entry name" value="Ankyrin repeat"/>
    <property type="match status" value="1"/>
</dbReference>
<evidence type="ECO:0000313" key="7">
    <source>
        <dbReference type="Proteomes" id="UP000683360"/>
    </source>
</evidence>
<dbReference type="PROSITE" id="PS50297">
    <property type="entry name" value="ANK_REP_REGION"/>
    <property type="match status" value="3"/>
</dbReference>
<reference evidence="6" key="1">
    <citation type="submission" date="2021-03" db="EMBL/GenBank/DDBJ databases">
        <authorList>
            <person name="Bekaert M."/>
        </authorList>
    </citation>
    <scope>NUCLEOTIDE SEQUENCE</scope>
</reference>
<keyword evidence="2 3" id="KW-0040">ANK repeat</keyword>
<dbReference type="PROSITE" id="PS50088">
    <property type="entry name" value="ANK_REPEAT"/>
    <property type="match status" value="3"/>
</dbReference>
<accession>A0A8S3TDZ7</accession>
<feature type="repeat" description="ANK" evidence="3">
    <location>
        <begin position="952"/>
        <end position="984"/>
    </location>
</feature>
<feature type="repeat" description="ANK" evidence="3">
    <location>
        <begin position="843"/>
        <end position="867"/>
    </location>
</feature>
<name>A0A8S3TDZ7_MYTED</name>
<evidence type="ECO:0000259" key="5">
    <source>
        <dbReference type="Pfam" id="PF20720"/>
    </source>
</evidence>
<dbReference type="Pfam" id="PF20720">
    <property type="entry name" value="nSTAND3"/>
    <property type="match status" value="1"/>
</dbReference>
<dbReference type="InterPro" id="IPR027417">
    <property type="entry name" value="P-loop_NTPase"/>
</dbReference>
<dbReference type="InterPro" id="IPR036770">
    <property type="entry name" value="Ankyrin_rpt-contain_sf"/>
</dbReference>
<gene>
    <name evidence="6" type="ORF">MEDL_42490</name>
</gene>
<organism evidence="6 7">
    <name type="scientific">Mytilus edulis</name>
    <name type="common">Blue mussel</name>
    <dbReference type="NCBI Taxonomy" id="6550"/>
    <lineage>
        <taxon>Eukaryota</taxon>
        <taxon>Metazoa</taxon>
        <taxon>Spiralia</taxon>
        <taxon>Lophotrochozoa</taxon>
        <taxon>Mollusca</taxon>
        <taxon>Bivalvia</taxon>
        <taxon>Autobranchia</taxon>
        <taxon>Pteriomorphia</taxon>
        <taxon>Mytilida</taxon>
        <taxon>Mytiloidea</taxon>
        <taxon>Mytilidae</taxon>
        <taxon>Mytilinae</taxon>
        <taxon>Mytilus</taxon>
    </lineage>
</organism>
<comment type="caution">
    <text evidence="6">The sequence shown here is derived from an EMBL/GenBank/DDBJ whole genome shotgun (WGS) entry which is preliminary data.</text>
</comment>
<evidence type="ECO:0000256" key="1">
    <source>
        <dbReference type="ARBA" id="ARBA00022737"/>
    </source>
</evidence>
<evidence type="ECO:0000256" key="2">
    <source>
        <dbReference type="ARBA" id="ARBA00023043"/>
    </source>
</evidence>
<feature type="coiled-coil region" evidence="4">
    <location>
        <begin position="283"/>
        <end position="324"/>
    </location>
</feature>
<evidence type="ECO:0000313" key="6">
    <source>
        <dbReference type="EMBL" id="CAG2229627.1"/>
    </source>
</evidence>